<feature type="domain" description="Polymerase beta nucleotidyltransferase" evidence="1">
    <location>
        <begin position="26"/>
        <end position="103"/>
    </location>
</feature>
<dbReference type="PANTHER" id="PTHR43852:SF2">
    <property type="entry name" value="PROTEIN ADENYLYLTRANSFERASE MNTA"/>
    <property type="match status" value="1"/>
</dbReference>
<keyword evidence="3" id="KW-1185">Reference proteome</keyword>
<comment type="caution">
    <text evidence="2">The sequence shown here is derived from an EMBL/GenBank/DDBJ whole genome shotgun (WGS) entry which is preliminary data.</text>
</comment>
<evidence type="ECO:0000313" key="2">
    <source>
        <dbReference type="EMBL" id="MDL5157650.1"/>
    </source>
</evidence>
<dbReference type="InterPro" id="IPR041633">
    <property type="entry name" value="Polbeta"/>
</dbReference>
<proteinExistence type="predicted"/>
<dbReference type="SUPFAM" id="SSF81301">
    <property type="entry name" value="Nucleotidyltransferase"/>
    <property type="match status" value="1"/>
</dbReference>
<gene>
    <name evidence="2" type="ORF">QRT03_16920</name>
</gene>
<dbReference type="InterPro" id="IPR052930">
    <property type="entry name" value="TA_antitoxin_MntA"/>
</dbReference>
<evidence type="ECO:0000259" key="1">
    <source>
        <dbReference type="Pfam" id="PF18765"/>
    </source>
</evidence>
<dbReference type="Gene3D" id="3.30.460.10">
    <property type="entry name" value="Beta Polymerase, domain 2"/>
    <property type="match status" value="1"/>
</dbReference>
<dbReference type="InterPro" id="IPR043519">
    <property type="entry name" value="NT_sf"/>
</dbReference>
<reference evidence="2 3" key="1">
    <citation type="submission" date="2023-06" db="EMBL/GenBank/DDBJ databases">
        <title>Actinomycetospora Odt1-22.</title>
        <authorList>
            <person name="Supong K."/>
        </authorList>
    </citation>
    <scope>NUCLEOTIDE SEQUENCE [LARGE SCALE GENOMIC DNA]</scope>
    <source>
        <strain evidence="2 3">Odt1-22</strain>
    </source>
</reference>
<dbReference type="RefSeq" id="WP_286054099.1">
    <property type="nucleotide sequence ID" value="NZ_JASVWF010000003.1"/>
</dbReference>
<dbReference type="Pfam" id="PF18765">
    <property type="entry name" value="Polbeta"/>
    <property type="match status" value="1"/>
</dbReference>
<protein>
    <submittedName>
        <fullName evidence="2">Nucleotidyltransferase domain-containing protein</fullName>
    </submittedName>
</protein>
<accession>A0ABT7MAG3</accession>
<evidence type="ECO:0000313" key="3">
    <source>
        <dbReference type="Proteomes" id="UP001231924"/>
    </source>
</evidence>
<dbReference type="CDD" id="cd05403">
    <property type="entry name" value="NT_KNTase_like"/>
    <property type="match status" value="1"/>
</dbReference>
<dbReference type="Proteomes" id="UP001231924">
    <property type="component" value="Unassembled WGS sequence"/>
</dbReference>
<sequence>MVSPADGLAQLRAAAASGALDDLAHRYGVRVLTVFGSTARGEPGARDLDIGVLFEYDRVPALLDLVSELDRLTGRENDVTHLNRAGPVLRERAFVGAVWLFESERGALSDAMGAAINERMDTDPWRRLNLELMAE</sequence>
<dbReference type="EMBL" id="JASVWF010000003">
    <property type="protein sequence ID" value="MDL5157650.1"/>
    <property type="molecule type" value="Genomic_DNA"/>
</dbReference>
<dbReference type="PANTHER" id="PTHR43852">
    <property type="entry name" value="NUCLEOTIDYLTRANSFERASE"/>
    <property type="match status" value="1"/>
</dbReference>
<name>A0ABT7MAG3_9PSEU</name>
<organism evidence="2 3">
    <name type="scientific">Actinomycetospora termitidis</name>
    <dbReference type="NCBI Taxonomy" id="3053470"/>
    <lineage>
        <taxon>Bacteria</taxon>
        <taxon>Bacillati</taxon>
        <taxon>Actinomycetota</taxon>
        <taxon>Actinomycetes</taxon>
        <taxon>Pseudonocardiales</taxon>
        <taxon>Pseudonocardiaceae</taxon>
        <taxon>Actinomycetospora</taxon>
    </lineage>
</organism>